<feature type="chain" id="PRO_5035894780" evidence="2">
    <location>
        <begin position="18"/>
        <end position="218"/>
    </location>
</feature>
<feature type="region of interest" description="Disordered" evidence="1">
    <location>
        <begin position="67"/>
        <end position="107"/>
    </location>
</feature>
<dbReference type="PANTHER" id="PTHR33098:SF100">
    <property type="entry name" value="DUF4408 DOMAIN-CONTAINING PROTEIN"/>
    <property type="match status" value="1"/>
</dbReference>
<accession>A0A8T0RD04</accession>
<dbReference type="InterPro" id="IPR008480">
    <property type="entry name" value="DUF761_pln"/>
</dbReference>
<name>A0A8T0RD04_PANVG</name>
<dbReference type="Proteomes" id="UP000823388">
    <property type="component" value="Chromosome 6K"/>
</dbReference>
<gene>
    <name evidence="3" type="ORF">PVAP13_6KG237300</name>
</gene>
<dbReference type="EMBL" id="CM029047">
    <property type="protein sequence ID" value="KAG2583741.1"/>
    <property type="molecule type" value="Genomic_DNA"/>
</dbReference>
<dbReference type="AlphaFoldDB" id="A0A8T0RD04"/>
<dbReference type="Pfam" id="PF05553">
    <property type="entry name" value="DUF761"/>
    <property type="match status" value="1"/>
</dbReference>
<protein>
    <submittedName>
        <fullName evidence="3">Uncharacterized protein</fullName>
    </submittedName>
</protein>
<evidence type="ECO:0000313" key="3">
    <source>
        <dbReference type="EMBL" id="KAG2583741.1"/>
    </source>
</evidence>
<dbReference type="PANTHER" id="PTHR33098">
    <property type="entry name" value="COTTON FIBER (DUF761)"/>
    <property type="match status" value="1"/>
</dbReference>
<proteinExistence type="predicted"/>
<reference evidence="3" key="1">
    <citation type="submission" date="2020-05" db="EMBL/GenBank/DDBJ databases">
        <title>WGS assembly of Panicum virgatum.</title>
        <authorList>
            <person name="Lovell J.T."/>
            <person name="Jenkins J."/>
            <person name="Shu S."/>
            <person name="Juenger T.E."/>
            <person name="Schmutz J."/>
        </authorList>
    </citation>
    <scope>NUCLEOTIDE SEQUENCE</scope>
    <source>
        <strain evidence="3">AP13</strain>
    </source>
</reference>
<sequence length="218" mass="22658">MSPGAALFLFCNVLVGAIVVTSRGGQGASTTRRLCRSASSMVLGRLRSFTMFSVLFEEGYHPSLELEAEEEQHQPAVAEPASAAAATASTTSESAAAEEVAGGNGKDNMPVCSEEAHGPARLSSPPSVAVSAAAAEATAAAERPAATVAESIMQRARACRREVVEEALEGKAALNARAELFIRQFREDLKLQRLNSIVNYTRALRRGAGAGPATAAGQ</sequence>
<evidence type="ECO:0000313" key="4">
    <source>
        <dbReference type="Proteomes" id="UP000823388"/>
    </source>
</evidence>
<keyword evidence="2" id="KW-0732">Signal</keyword>
<organism evidence="3 4">
    <name type="scientific">Panicum virgatum</name>
    <name type="common">Blackwell switchgrass</name>
    <dbReference type="NCBI Taxonomy" id="38727"/>
    <lineage>
        <taxon>Eukaryota</taxon>
        <taxon>Viridiplantae</taxon>
        <taxon>Streptophyta</taxon>
        <taxon>Embryophyta</taxon>
        <taxon>Tracheophyta</taxon>
        <taxon>Spermatophyta</taxon>
        <taxon>Magnoliopsida</taxon>
        <taxon>Liliopsida</taxon>
        <taxon>Poales</taxon>
        <taxon>Poaceae</taxon>
        <taxon>PACMAD clade</taxon>
        <taxon>Panicoideae</taxon>
        <taxon>Panicodae</taxon>
        <taxon>Paniceae</taxon>
        <taxon>Panicinae</taxon>
        <taxon>Panicum</taxon>
        <taxon>Panicum sect. Hiantes</taxon>
    </lineage>
</organism>
<feature type="signal peptide" evidence="2">
    <location>
        <begin position="1"/>
        <end position="17"/>
    </location>
</feature>
<keyword evidence="4" id="KW-1185">Reference proteome</keyword>
<evidence type="ECO:0000256" key="2">
    <source>
        <dbReference type="SAM" id="SignalP"/>
    </source>
</evidence>
<feature type="compositionally biased region" description="Low complexity" evidence="1">
    <location>
        <begin position="75"/>
        <end position="101"/>
    </location>
</feature>
<evidence type="ECO:0000256" key="1">
    <source>
        <dbReference type="SAM" id="MobiDB-lite"/>
    </source>
</evidence>
<comment type="caution">
    <text evidence="3">The sequence shown here is derived from an EMBL/GenBank/DDBJ whole genome shotgun (WGS) entry which is preliminary data.</text>
</comment>